<feature type="transmembrane region" description="Helical" evidence="1">
    <location>
        <begin position="105"/>
        <end position="123"/>
    </location>
</feature>
<reference evidence="4" key="2">
    <citation type="submission" date="2015-03" db="EMBL/GenBank/DDBJ databases">
        <authorList>
            <person name="Ferrari E."/>
            <person name="Walter M.C."/>
            <person name="Huptas C."/>
            <person name="Scherer S."/>
            <person name="Mueller-Herbst S."/>
        </authorList>
    </citation>
    <scope>NUCLEOTIDE SEQUENCE [LARGE SCALE GENOMIC DNA]</scope>
    <source>
        <strain evidence="4">LWP01</strain>
    </source>
</reference>
<proteinExistence type="predicted"/>
<accession>A0A1S7FW00</accession>
<dbReference type="EMBL" id="JAARRL010000039">
    <property type="protein sequence ID" value="MBC1502050.1"/>
    <property type="molecule type" value="Genomic_DNA"/>
</dbReference>
<feature type="transmembrane region" description="Helical" evidence="1">
    <location>
        <begin position="129"/>
        <end position="149"/>
    </location>
</feature>
<keyword evidence="4" id="KW-1185">Reference proteome</keyword>
<evidence type="ECO:0000313" key="3">
    <source>
        <dbReference type="EMBL" id="MBC1502050.1"/>
    </source>
</evidence>
<sequence length="175" mass="19720">MSKEYNIVDDKKRMQLIKIMATTLIAIMLIVGLILALRESVPMNFTVAGIILFCIALYIVFTFHELIHGLLFWVLSNGKLKISFKKGVLYFNCPNQLFSKWQFQIISIGPCVFLTLILVILALEFPVYLVGIYLLIAAHSGLCIADFYTMKIVSSAPKKAKIKDTKEGLVIVSEK</sequence>
<dbReference type="KEGG" id="lwi:UE46_11550"/>
<feature type="transmembrane region" description="Helical" evidence="1">
    <location>
        <begin position="49"/>
        <end position="75"/>
    </location>
</feature>
<keyword evidence="1" id="KW-0472">Membrane</keyword>
<evidence type="ECO:0000313" key="5">
    <source>
        <dbReference type="Proteomes" id="UP000564536"/>
    </source>
</evidence>
<dbReference type="Proteomes" id="UP000564536">
    <property type="component" value="Unassembled WGS sequence"/>
</dbReference>
<dbReference type="EMBL" id="CP011102">
    <property type="protein sequence ID" value="AQY51603.1"/>
    <property type="molecule type" value="Genomic_DNA"/>
</dbReference>
<dbReference type="Pfam" id="PF11667">
    <property type="entry name" value="DUF3267"/>
    <property type="match status" value="1"/>
</dbReference>
<reference evidence="3 5" key="3">
    <citation type="submission" date="2020-03" db="EMBL/GenBank/DDBJ databases">
        <title>Soil Listeria distribution.</title>
        <authorList>
            <person name="Liao J."/>
            <person name="Wiedmann M."/>
        </authorList>
    </citation>
    <scope>NUCLEOTIDE SEQUENCE [LARGE SCALE GENOMIC DNA]</scope>
    <source>
        <strain evidence="3 5">FSL L7-1523</strain>
    </source>
</reference>
<name>A0A1S7FW00_9LIST</name>
<evidence type="ECO:0000313" key="4">
    <source>
        <dbReference type="Proteomes" id="UP000223060"/>
    </source>
</evidence>
<dbReference type="AlphaFoldDB" id="A0A1S7FW00"/>
<gene>
    <name evidence="3" type="ORF">HB943_15720</name>
    <name evidence="2" type="ORF">UE46_11550</name>
</gene>
<feature type="transmembrane region" description="Helical" evidence="1">
    <location>
        <begin position="16"/>
        <end position="37"/>
    </location>
</feature>
<keyword evidence="1" id="KW-0812">Transmembrane</keyword>
<reference evidence="2" key="1">
    <citation type="submission" date="2015-03" db="EMBL/GenBank/DDBJ databases">
        <authorList>
            <person name="Murphy D."/>
        </authorList>
    </citation>
    <scope>NUCLEOTIDE SEQUENCE [LARGE SCALE GENOMIC DNA]</scope>
    <source>
        <strain evidence="2">WS 4560</strain>
    </source>
</reference>
<dbReference type="InterPro" id="IPR021683">
    <property type="entry name" value="DUF3267"/>
</dbReference>
<protein>
    <submittedName>
        <fullName evidence="3">DUF3267 domain-containing protein</fullName>
    </submittedName>
</protein>
<evidence type="ECO:0000256" key="1">
    <source>
        <dbReference type="SAM" id="Phobius"/>
    </source>
</evidence>
<evidence type="ECO:0000313" key="2">
    <source>
        <dbReference type="EMBL" id="AQY51603.1"/>
    </source>
</evidence>
<keyword evidence="1" id="KW-1133">Transmembrane helix</keyword>
<dbReference type="RefSeq" id="WP_036063454.1">
    <property type="nucleotide sequence ID" value="NZ_CP011102.1"/>
</dbReference>
<dbReference type="Proteomes" id="UP000223060">
    <property type="component" value="Chromosome"/>
</dbReference>
<organism evidence="2 4">
    <name type="scientific">Listeria weihenstephanensis</name>
    <dbReference type="NCBI Taxonomy" id="1006155"/>
    <lineage>
        <taxon>Bacteria</taxon>
        <taxon>Bacillati</taxon>
        <taxon>Bacillota</taxon>
        <taxon>Bacilli</taxon>
        <taxon>Bacillales</taxon>
        <taxon>Listeriaceae</taxon>
        <taxon>Listeria</taxon>
    </lineage>
</organism>